<feature type="compositionally biased region" description="Low complexity" evidence="1">
    <location>
        <begin position="1"/>
        <end position="10"/>
    </location>
</feature>
<feature type="compositionally biased region" description="Pro residues" evidence="1">
    <location>
        <begin position="57"/>
        <end position="69"/>
    </location>
</feature>
<feature type="transmembrane region" description="Helical" evidence="2">
    <location>
        <begin position="100"/>
        <end position="122"/>
    </location>
</feature>
<evidence type="ECO:0000313" key="3">
    <source>
        <dbReference type="EMBL" id="MBE1514756.1"/>
    </source>
</evidence>
<feature type="transmembrane region" description="Helical" evidence="2">
    <location>
        <begin position="128"/>
        <end position="150"/>
    </location>
</feature>
<organism evidence="3 4">
    <name type="scientific">Nesterenkonia halotolerans</name>
    <dbReference type="NCBI Taxonomy" id="225325"/>
    <lineage>
        <taxon>Bacteria</taxon>
        <taxon>Bacillati</taxon>
        <taxon>Actinomycetota</taxon>
        <taxon>Actinomycetes</taxon>
        <taxon>Micrococcales</taxon>
        <taxon>Micrococcaceae</taxon>
        <taxon>Nesterenkonia</taxon>
    </lineage>
</organism>
<feature type="compositionally biased region" description="Pro residues" evidence="1">
    <location>
        <begin position="28"/>
        <end position="40"/>
    </location>
</feature>
<evidence type="ECO:0000313" key="4">
    <source>
        <dbReference type="Proteomes" id="UP000636579"/>
    </source>
</evidence>
<dbReference type="Pfam" id="PF14110">
    <property type="entry name" value="DUF4282"/>
    <property type="match status" value="1"/>
</dbReference>
<protein>
    <recommendedName>
        <fullName evidence="5">DUF4282 domain-containing protein</fullName>
    </recommendedName>
</protein>
<proteinExistence type="predicted"/>
<dbReference type="EMBL" id="JADBEE010000001">
    <property type="protein sequence ID" value="MBE1514756.1"/>
    <property type="molecule type" value="Genomic_DNA"/>
</dbReference>
<keyword evidence="2" id="KW-0812">Transmembrane</keyword>
<dbReference type="RefSeq" id="WP_192591472.1">
    <property type="nucleotide sequence ID" value="NZ_JADBEE010000001.1"/>
</dbReference>
<keyword evidence="2" id="KW-0472">Membrane</keyword>
<evidence type="ECO:0000256" key="1">
    <source>
        <dbReference type="SAM" id="MobiDB-lite"/>
    </source>
</evidence>
<keyword evidence="2" id="KW-1133">Transmembrane helix</keyword>
<sequence>MTQNPGPYGPEDGEGPAGGNRPQGGQPPQSPGPYGQPTPPAQSGSPYGYGGGQPYPQQSPPPNYPPPQSPNRNAVEGKNFFAALFDFSFQSFVTVKFAKFIYAILILFIALGYLIVIVTAFLDSAAAGLFVLLLGWIPAMIYLILFRITLEFMIALVRTSQNTAGTRAEIEALRSDLKNRG</sequence>
<evidence type="ECO:0008006" key="5">
    <source>
        <dbReference type="Google" id="ProtNLM"/>
    </source>
</evidence>
<gene>
    <name evidence="3" type="ORF">H4W26_001511</name>
</gene>
<evidence type="ECO:0000256" key="2">
    <source>
        <dbReference type="SAM" id="Phobius"/>
    </source>
</evidence>
<feature type="region of interest" description="Disordered" evidence="1">
    <location>
        <begin position="1"/>
        <end position="72"/>
    </location>
</feature>
<comment type="caution">
    <text evidence="3">The sequence shown here is derived from an EMBL/GenBank/DDBJ whole genome shotgun (WGS) entry which is preliminary data.</text>
</comment>
<name>A0ABR9J6X6_9MICC</name>
<accession>A0ABR9J6X6</accession>
<dbReference type="InterPro" id="IPR025557">
    <property type="entry name" value="DUF4282"/>
</dbReference>
<keyword evidence="4" id="KW-1185">Reference proteome</keyword>
<dbReference type="Proteomes" id="UP000636579">
    <property type="component" value="Unassembled WGS sequence"/>
</dbReference>
<reference evidence="3 4" key="1">
    <citation type="submission" date="2020-10" db="EMBL/GenBank/DDBJ databases">
        <title>Sequencing the genomes of 1000 actinobacteria strains.</title>
        <authorList>
            <person name="Klenk H.-P."/>
        </authorList>
    </citation>
    <scope>NUCLEOTIDE SEQUENCE [LARGE SCALE GENOMIC DNA]</scope>
    <source>
        <strain evidence="3 4">DSM 15474</strain>
    </source>
</reference>